<dbReference type="PANTHER" id="PTHR10091">
    <property type="entry name" value="ALDOSE-1-EPIMERASE"/>
    <property type="match status" value="1"/>
</dbReference>
<evidence type="ECO:0000313" key="2">
    <source>
        <dbReference type="Proteomes" id="UP001501257"/>
    </source>
</evidence>
<dbReference type="Proteomes" id="UP001501257">
    <property type="component" value="Unassembled WGS sequence"/>
</dbReference>
<gene>
    <name evidence="1" type="ORF">GCM10025778_21840</name>
</gene>
<organism evidence="1 2">
    <name type="scientific">Paeniglutamicibacter antarcticus</name>
    <dbReference type="NCBI Taxonomy" id="494023"/>
    <lineage>
        <taxon>Bacteria</taxon>
        <taxon>Bacillati</taxon>
        <taxon>Actinomycetota</taxon>
        <taxon>Actinomycetes</taxon>
        <taxon>Micrococcales</taxon>
        <taxon>Micrococcaceae</taxon>
        <taxon>Paeniglutamicibacter</taxon>
    </lineage>
</organism>
<name>A0ABP9TMN6_9MICC</name>
<dbReference type="Gene3D" id="2.70.98.10">
    <property type="match status" value="1"/>
</dbReference>
<dbReference type="InterPro" id="IPR037480">
    <property type="entry name" value="YihR-like"/>
</dbReference>
<reference evidence="2" key="1">
    <citation type="journal article" date="2019" name="Int. J. Syst. Evol. Microbiol.">
        <title>The Global Catalogue of Microorganisms (GCM) 10K type strain sequencing project: providing services to taxonomists for standard genome sequencing and annotation.</title>
        <authorList>
            <consortium name="The Broad Institute Genomics Platform"/>
            <consortium name="The Broad Institute Genome Sequencing Center for Infectious Disease"/>
            <person name="Wu L."/>
            <person name="Ma J."/>
        </authorList>
    </citation>
    <scope>NUCLEOTIDE SEQUENCE [LARGE SCALE GENOMIC DNA]</scope>
    <source>
        <strain evidence="2">JCM 18952</strain>
    </source>
</reference>
<dbReference type="CDD" id="cd09022">
    <property type="entry name" value="Aldose_epim_Ec_YihR"/>
    <property type="match status" value="1"/>
</dbReference>
<proteinExistence type="predicted"/>
<accession>A0ABP9TMN6</accession>
<dbReference type="InterPro" id="IPR011013">
    <property type="entry name" value="Gal_mutarotase_sf_dom"/>
</dbReference>
<keyword evidence="2" id="KW-1185">Reference proteome</keyword>
<evidence type="ECO:0000313" key="1">
    <source>
        <dbReference type="EMBL" id="GAA5227651.1"/>
    </source>
</evidence>
<dbReference type="RefSeq" id="WP_210100487.1">
    <property type="nucleotide sequence ID" value="NZ_BAABLK010000032.1"/>
</dbReference>
<dbReference type="InterPro" id="IPR014718">
    <property type="entry name" value="GH-type_carb-bd"/>
</dbReference>
<dbReference type="EMBL" id="BAABLK010000032">
    <property type="protein sequence ID" value="GAA5227651.1"/>
    <property type="molecule type" value="Genomic_DNA"/>
</dbReference>
<dbReference type="SUPFAM" id="SSF74650">
    <property type="entry name" value="Galactose mutarotase-like"/>
    <property type="match status" value="1"/>
</dbReference>
<protein>
    <submittedName>
        <fullName evidence="1">Aldose 1-epimerase family protein</fullName>
    </submittedName>
</protein>
<dbReference type="InterPro" id="IPR008183">
    <property type="entry name" value="Aldose_1/G6P_1-epimerase"/>
</dbReference>
<sequence length="308" mass="33825">MDHEAVLPSGQQFRLISGNQTVVLTEVGAAIRSYTVGDRPVLDGYGEDESCTGTRGQTLLPWPNRIRDGRYTWGGRTHQLDLTEPAKHGAIHGLTRWANWQPVEHQKNSASFRYVLHPCPGWNGILECRLDYTLDDSGLGVRTTATNIGSTSCPYGTGAHPYLTVGTATINDAHVRVPASAYLPVDDLGIPAGQDAVDGTHYDLRNIQEIGARQIDAAYTQLKRDVDGRARVRLESPRGHAVELWTDESYPYLEIYTGDTLPQQDRRRTGIGVEPMTCAPDAFNNGQGLITLKPQQSHTALWGINPDA</sequence>
<comment type="caution">
    <text evidence="1">The sequence shown here is derived from an EMBL/GenBank/DDBJ whole genome shotgun (WGS) entry which is preliminary data.</text>
</comment>
<dbReference type="PANTHER" id="PTHR10091:SF0">
    <property type="entry name" value="GALACTOSE MUTAROTASE"/>
    <property type="match status" value="1"/>
</dbReference>
<dbReference type="Pfam" id="PF01263">
    <property type="entry name" value="Aldose_epim"/>
    <property type="match status" value="1"/>
</dbReference>